<dbReference type="EMBL" id="JFKB01000008">
    <property type="protein sequence ID" value="OSQ47510.1"/>
    <property type="molecule type" value="Genomic_DNA"/>
</dbReference>
<evidence type="ECO:0000313" key="1">
    <source>
        <dbReference type="EMBL" id="OSQ47510.1"/>
    </source>
</evidence>
<proteinExistence type="predicted"/>
<evidence type="ECO:0000313" key="2">
    <source>
        <dbReference type="Proteomes" id="UP000193396"/>
    </source>
</evidence>
<organism evidence="1 2">
    <name type="scientific">Thalassospira alkalitolerans</name>
    <dbReference type="NCBI Taxonomy" id="1293890"/>
    <lineage>
        <taxon>Bacteria</taxon>
        <taxon>Pseudomonadati</taxon>
        <taxon>Pseudomonadota</taxon>
        <taxon>Alphaproteobacteria</taxon>
        <taxon>Rhodospirillales</taxon>
        <taxon>Thalassospiraceae</taxon>
        <taxon>Thalassospira</taxon>
    </lineage>
</organism>
<comment type="caution">
    <text evidence="1">The sequence shown here is derived from an EMBL/GenBank/DDBJ whole genome shotgun (WGS) entry which is preliminary data.</text>
</comment>
<name>A0A1Y2LAT4_9PROT</name>
<dbReference type="Proteomes" id="UP000193396">
    <property type="component" value="Unassembled WGS sequence"/>
</dbReference>
<sequence>MPNGSILAGLQAKNAPIGDIWRLIRRVSQNFGAGLAGNVGSVIQRIVDKFAVVSGIMGVGFKGCYRRYII</sequence>
<keyword evidence="2" id="KW-1185">Reference proteome</keyword>
<dbReference type="AlphaFoldDB" id="A0A1Y2LAT4"/>
<gene>
    <name evidence="1" type="ORF">TALK_13440</name>
</gene>
<reference evidence="1 2" key="1">
    <citation type="submission" date="2014-03" db="EMBL/GenBank/DDBJ databases">
        <title>The draft genome sequence of Thalassospira alkalitolerans JCM 18968.</title>
        <authorList>
            <person name="Lai Q."/>
            <person name="Shao Z."/>
        </authorList>
    </citation>
    <scope>NUCLEOTIDE SEQUENCE [LARGE SCALE GENOMIC DNA]</scope>
    <source>
        <strain evidence="1 2">JCM 18968</strain>
    </source>
</reference>
<accession>A0A1Y2LAT4</accession>
<protein>
    <submittedName>
        <fullName evidence="1">Uncharacterized protein</fullName>
    </submittedName>
</protein>